<keyword evidence="5 9" id="KW-1133">Transmembrane helix</keyword>
<feature type="region of interest" description="Disordered" evidence="8">
    <location>
        <begin position="229"/>
        <end position="328"/>
    </location>
</feature>
<protein>
    <submittedName>
        <fullName evidence="10">Uncharacterized protein</fullName>
    </submittedName>
</protein>
<feature type="transmembrane region" description="Helical" evidence="9">
    <location>
        <begin position="492"/>
        <end position="514"/>
    </location>
</feature>
<keyword evidence="11" id="KW-1185">Reference proteome</keyword>
<comment type="caution">
    <text evidence="10">The sequence shown here is derived from an EMBL/GenBank/DDBJ whole genome shotgun (WGS) entry which is preliminary data.</text>
</comment>
<evidence type="ECO:0000313" key="11">
    <source>
        <dbReference type="Proteomes" id="UP000636479"/>
    </source>
</evidence>
<evidence type="ECO:0000256" key="9">
    <source>
        <dbReference type="SAM" id="Phobius"/>
    </source>
</evidence>
<evidence type="ECO:0000256" key="2">
    <source>
        <dbReference type="ARBA" id="ARBA00022448"/>
    </source>
</evidence>
<dbReference type="GeneID" id="59347860"/>
<feature type="transmembrane region" description="Helical" evidence="9">
    <location>
        <begin position="468"/>
        <end position="485"/>
    </location>
</feature>
<name>A0A8H6SHS7_9AGAR</name>
<keyword evidence="4 9" id="KW-0812">Transmembrane</keyword>
<accession>A0A8H6SHS7</accession>
<keyword evidence="2" id="KW-0813">Transport</keyword>
<evidence type="ECO:0000256" key="5">
    <source>
        <dbReference type="ARBA" id="ARBA00022989"/>
    </source>
</evidence>
<dbReference type="InterPro" id="IPR044669">
    <property type="entry name" value="YneE/VCCN1/2-like"/>
</dbReference>
<reference evidence="10" key="1">
    <citation type="submission" date="2020-05" db="EMBL/GenBank/DDBJ databases">
        <title>Mycena genomes resolve the evolution of fungal bioluminescence.</title>
        <authorList>
            <person name="Tsai I.J."/>
        </authorList>
    </citation>
    <scope>NUCLEOTIDE SEQUENCE</scope>
    <source>
        <strain evidence="10">171206Taipei</strain>
    </source>
</reference>
<dbReference type="Pfam" id="PF25539">
    <property type="entry name" value="Bestrophin_2"/>
    <property type="match status" value="1"/>
</dbReference>
<dbReference type="PANTHER" id="PTHR33281">
    <property type="entry name" value="UPF0187 PROTEIN YNEE"/>
    <property type="match status" value="1"/>
</dbReference>
<feature type="transmembrane region" description="Helical" evidence="9">
    <location>
        <begin position="36"/>
        <end position="58"/>
    </location>
</feature>
<proteinExistence type="predicted"/>
<evidence type="ECO:0000256" key="1">
    <source>
        <dbReference type="ARBA" id="ARBA00004651"/>
    </source>
</evidence>
<evidence type="ECO:0000256" key="8">
    <source>
        <dbReference type="SAM" id="MobiDB-lite"/>
    </source>
</evidence>
<organism evidence="10 11">
    <name type="scientific">Mycena indigotica</name>
    <dbReference type="NCBI Taxonomy" id="2126181"/>
    <lineage>
        <taxon>Eukaryota</taxon>
        <taxon>Fungi</taxon>
        <taxon>Dikarya</taxon>
        <taxon>Basidiomycota</taxon>
        <taxon>Agaricomycotina</taxon>
        <taxon>Agaricomycetes</taxon>
        <taxon>Agaricomycetidae</taxon>
        <taxon>Agaricales</taxon>
        <taxon>Marasmiineae</taxon>
        <taxon>Mycenaceae</taxon>
        <taxon>Mycena</taxon>
    </lineage>
</organism>
<evidence type="ECO:0000256" key="4">
    <source>
        <dbReference type="ARBA" id="ARBA00022692"/>
    </source>
</evidence>
<comment type="subcellular location">
    <subcellularLocation>
        <location evidence="1">Cell membrane</location>
        <topology evidence="1">Multi-pass membrane protein</topology>
    </subcellularLocation>
</comment>
<dbReference type="GO" id="GO:0005886">
    <property type="term" value="C:plasma membrane"/>
    <property type="evidence" value="ECO:0007669"/>
    <property type="project" value="UniProtKB-SubCell"/>
</dbReference>
<feature type="compositionally biased region" description="Polar residues" evidence="8">
    <location>
        <begin position="240"/>
        <end position="270"/>
    </location>
</feature>
<dbReference type="GO" id="GO:0005254">
    <property type="term" value="F:chloride channel activity"/>
    <property type="evidence" value="ECO:0007669"/>
    <property type="project" value="InterPro"/>
</dbReference>
<dbReference type="EMBL" id="JACAZF010000007">
    <property type="protein sequence ID" value="KAF7299198.1"/>
    <property type="molecule type" value="Genomic_DNA"/>
</dbReference>
<dbReference type="RefSeq" id="XP_037218586.1">
    <property type="nucleotide sequence ID" value="XM_037365344.1"/>
</dbReference>
<dbReference type="OrthoDB" id="1368at2759"/>
<evidence type="ECO:0000256" key="3">
    <source>
        <dbReference type="ARBA" id="ARBA00022475"/>
    </source>
</evidence>
<feature type="compositionally biased region" description="Polar residues" evidence="8">
    <location>
        <begin position="291"/>
        <end position="302"/>
    </location>
</feature>
<dbReference type="PANTHER" id="PTHR33281:SF19">
    <property type="entry name" value="VOLTAGE-DEPENDENT ANION CHANNEL-FORMING PROTEIN YNEE"/>
    <property type="match status" value="1"/>
</dbReference>
<sequence>MNASIPKTPRTETFTHKGFRAAGDATASRRRPGASFVNALLATALFRCWHILLFFAAWSTCITVLDDHHFKVRIPLTLLTVQVSSSTVSEPSNRILVLVPCWVSLSHTGRLPLLNAIMRADVCGHKLSLRLGRLLEPHGSIYRVTTLELFSNSTSYVPDQAPVGGLDAATMKSRGMVEKKTVINLVEAFAVAVKHYLRGEDGIYYQDLYYLVKFLPAYALPPGIPSNADLTNMDGDGNLSPRSRPSNASGPPPQSSSLLYQRNGPASSMSAPHLPLPVSTPERGTRRISFSHGNAQTPNSVLQGRPGLPPPLTISPPTRRNSLDEKRSTELRSVTSIRSMRSPVPGEPQKIILARADESYLLPASMPPKYHIFDLFPFSLLVRSLTKRGKELKGKKAARLRAKIMREKEKGSHNLPLEISLYLSSYISALQVRKQMDVPTTNTLLAALNQLVDALTGLERILTTPVPYSYSIHLWLVATLYCLALPSQIVSAMGWITIPATSLLAFVFFGFLVAGEEIENPFGYDKNDLNLDHFTNNIIRTELRAITSAAAPDPDRWIFAAENDMLFSTDVHHDERVGPETWVRRGTPAILGALSMV</sequence>
<evidence type="ECO:0000256" key="6">
    <source>
        <dbReference type="ARBA" id="ARBA00023065"/>
    </source>
</evidence>
<keyword evidence="6" id="KW-0406">Ion transport</keyword>
<evidence type="ECO:0000313" key="10">
    <source>
        <dbReference type="EMBL" id="KAF7299198.1"/>
    </source>
</evidence>
<dbReference type="AlphaFoldDB" id="A0A8H6SHS7"/>
<evidence type="ECO:0000256" key="7">
    <source>
        <dbReference type="ARBA" id="ARBA00023136"/>
    </source>
</evidence>
<gene>
    <name evidence="10" type="ORF">MIND_00868500</name>
</gene>
<keyword evidence="3" id="KW-1003">Cell membrane</keyword>
<dbReference type="Proteomes" id="UP000636479">
    <property type="component" value="Unassembled WGS sequence"/>
</dbReference>
<keyword evidence="7 9" id="KW-0472">Membrane</keyword>